<keyword evidence="2" id="KW-1185">Reference proteome</keyword>
<dbReference type="EMBL" id="JBHSSW010000016">
    <property type="protein sequence ID" value="MFC6198865.1"/>
    <property type="molecule type" value="Genomic_DNA"/>
</dbReference>
<evidence type="ECO:0000313" key="2">
    <source>
        <dbReference type="Proteomes" id="UP001596303"/>
    </source>
</evidence>
<organism evidence="1 2">
    <name type="scientific">Ponticaulis profundi</name>
    <dbReference type="NCBI Taxonomy" id="2665222"/>
    <lineage>
        <taxon>Bacteria</taxon>
        <taxon>Pseudomonadati</taxon>
        <taxon>Pseudomonadota</taxon>
        <taxon>Alphaproteobacteria</taxon>
        <taxon>Hyphomonadales</taxon>
        <taxon>Hyphomonadaceae</taxon>
        <taxon>Ponticaulis</taxon>
    </lineage>
</organism>
<reference evidence="2" key="1">
    <citation type="journal article" date="2019" name="Int. J. Syst. Evol. Microbiol.">
        <title>The Global Catalogue of Microorganisms (GCM) 10K type strain sequencing project: providing services to taxonomists for standard genome sequencing and annotation.</title>
        <authorList>
            <consortium name="The Broad Institute Genomics Platform"/>
            <consortium name="The Broad Institute Genome Sequencing Center for Infectious Disease"/>
            <person name="Wu L."/>
            <person name="Ma J."/>
        </authorList>
    </citation>
    <scope>NUCLEOTIDE SEQUENCE [LARGE SCALE GENOMIC DNA]</scope>
    <source>
        <strain evidence="2">CGMCC-1.15741</strain>
    </source>
</reference>
<gene>
    <name evidence="1" type="ORF">ACFQDM_12295</name>
</gene>
<proteinExistence type="predicted"/>
<dbReference type="Proteomes" id="UP001596303">
    <property type="component" value="Unassembled WGS sequence"/>
</dbReference>
<sequence length="54" mass="5979">MTPSPRSVRVSLTPSPPCDFQTVKALLHVFRALQQPVLGDRFSDMIWISIPNAG</sequence>
<protein>
    <submittedName>
        <fullName evidence="1">Uncharacterized protein</fullName>
    </submittedName>
</protein>
<accession>A0ABW1SB80</accession>
<dbReference type="RefSeq" id="WP_377379447.1">
    <property type="nucleotide sequence ID" value="NZ_JBHSSW010000016.1"/>
</dbReference>
<evidence type="ECO:0000313" key="1">
    <source>
        <dbReference type="EMBL" id="MFC6198865.1"/>
    </source>
</evidence>
<name>A0ABW1SB80_9PROT</name>
<comment type="caution">
    <text evidence="1">The sequence shown here is derived from an EMBL/GenBank/DDBJ whole genome shotgun (WGS) entry which is preliminary data.</text>
</comment>